<dbReference type="Pfam" id="PF01841">
    <property type="entry name" value="Transglut_core"/>
    <property type="match status" value="1"/>
</dbReference>
<dbReference type="Gene3D" id="3.10.620.30">
    <property type="match status" value="1"/>
</dbReference>
<dbReference type="GO" id="GO:0005737">
    <property type="term" value="C:cytoplasm"/>
    <property type="evidence" value="ECO:0007669"/>
    <property type="project" value="TreeGrafter"/>
</dbReference>
<proteinExistence type="predicted"/>
<sequence>MKATWKRVIALILVLVMAQVQGISVRAEANKSNQNTSSVITETYINPLYADEIRESDLASPDEASAIATYANEEYTDSVEEAGAKIREGMKQREESIVIYFQAPEYSKELLVEIANQALVHTGNPTEGDYLRWQYGSWTSSTSYYTKDSTDYMTITYTYTYYTTSEQEAAVDEKVDEVLTDLDVTNKNDYQKIRATYDYICEHTVYDYDNLEDDEYKLKYTAYAALIDGKAVCQGYALLFYRLALELGVDSRLISGTGNGGAHGWNITELNDVYYNLDTTWDAGESEYSYFLKCDANFKGHERDEEYATEEFYASYPMAEEDYVIPEICEPGQHQYEASFEWTEITDEKGNGTGQYSATATLTCTVCGDEVGNLEAEVAYDEENSIPATCEQAGQDSYIATVTYEEKTYTGEKEVEIPVADHTWEEEYTVDKEATCEEAGSESIHCSVCGAIQEESVQKIPATGHNFGEWVITKEPTEQEEGLQERACQNQGCSKKETETIPKLATVSVQYRTHVQTYSWEEEWRSDGDLSGTEGQAKRLEAIQIQLKDQKYTGDIVYKTHVQTYGWQSEVKNGTTSGTEGKAKRLEAIKIYLTGEMAEKYDVYYCVHAQTYGWLGWAKNGEYAGTAGLSKRLEGIKIVLVEKGGKEPQQEGNTDAAYVTANSASGEKSTNYVTYRTHVQTIGWQDWKYDGVMSGTEGQSKRLEGIEIQLADNLNTDEKYEGDIEYQTHIQGYGWEEDWKGTWAKNGALSGTESQSRRLEAICIRLTGEMEAHFDVYYRVHAQTFGWLGWAKNGAEAGTAGYGKRLEGIEIVLVEKNGKAPGDTANAFKEK</sequence>
<comment type="caution">
    <text evidence="2">The sequence shown here is derived from an EMBL/GenBank/DDBJ whole genome shotgun (WGS) entry which is preliminary data.</text>
</comment>
<keyword evidence="3" id="KW-1185">Reference proteome</keyword>
<organism evidence="2 3">
    <name type="scientific">Floccifex porci</name>
    <dbReference type="NCBI Taxonomy" id="2606629"/>
    <lineage>
        <taxon>Bacteria</taxon>
        <taxon>Bacillati</taxon>
        <taxon>Bacillota</taxon>
        <taxon>Erysipelotrichia</taxon>
        <taxon>Erysipelotrichales</taxon>
        <taxon>Erysipelotrichaceae</taxon>
        <taxon>Floccifex</taxon>
    </lineage>
</organism>
<dbReference type="SMART" id="SM00728">
    <property type="entry name" value="ChW"/>
    <property type="match status" value="6"/>
</dbReference>
<dbReference type="SUPFAM" id="SSF54001">
    <property type="entry name" value="Cysteine proteinases"/>
    <property type="match status" value="1"/>
</dbReference>
<dbReference type="InterPro" id="IPR038765">
    <property type="entry name" value="Papain-like_cys_pep_sf"/>
</dbReference>
<dbReference type="SMART" id="SM00460">
    <property type="entry name" value="TGc"/>
    <property type="match status" value="1"/>
</dbReference>
<evidence type="ECO:0000313" key="3">
    <source>
        <dbReference type="Proteomes" id="UP000470082"/>
    </source>
</evidence>
<dbReference type="AlphaFoldDB" id="A0A7X2N239"/>
<accession>A0A7X2N239</accession>
<evidence type="ECO:0000259" key="1">
    <source>
        <dbReference type="SMART" id="SM00460"/>
    </source>
</evidence>
<evidence type="ECO:0000313" key="2">
    <source>
        <dbReference type="EMBL" id="MSS01075.1"/>
    </source>
</evidence>
<name>A0A7X2N239_9FIRM</name>
<dbReference type="PANTHER" id="PTHR46333">
    <property type="entry name" value="CYTOKINESIS PROTEIN 3"/>
    <property type="match status" value="1"/>
</dbReference>
<dbReference type="InterPro" id="IPR002931">
    <property type="entry name" value="Transglutaminase-like"/>
</dbReference>
<gene>
    <name evidence="2" type="ORF">FYJ50_02915</name>
</gene>
<dbReference type="RefSeq" id="WP_154459542.1">
    <property type="nucleotide sequence ID" value="NZ_VUMM01000003.1"/>
</dbReference>
<dbReference type="Pfam" id="PF07538">
    <property type="entry name" value="ChW"/>
    <property type="match status" value="6"/>
</dbReference>
<dbReference type="InterPro" id="IPR052557">
    <property type="entry name" value="CAP/Cytokinesis_protein"/>
</dbReference>
<reference evidence="2 3" key="1">
    <citation type="submission" date="2019-08" db="EMBL/GenBank/DDBJ databases">
        <title>In-depth cultivation of the pig gut microbiome towards novel bacterial diversity and tailored functional studies.</title>
        <authorList>
            <person name="Wylensek D."/>
            <person name="Hitch T.C.A."/>
            <person name="Clavel T."/>
        </authorList>
    </citation>
    <scope>NUCLEOTIDE SEQUENCE [LARGE SCALE GENOMIC DNA]</scope>
    <source>
        <strain evidence="2 3">LKV-178-WT-2G</strain>
    </source>
</reference>
<dbReference type="Proteomes" id="UP000470082">
    <property type="component" value="Unassembled WGS sequence"/>
</dbReference>
<feature type="domain" description="Transglutaminase-like" evidence="1">
    <location>
        <begin position="225"/>
        <end position="281"/>
    </location>
</feature>
<protein>
    <recommendedName>
        <fullName evidence="1">Transglutaminase-like domain-containing protein</fullName>
    </recommendedName>
</protein>
<dbReference type="PANTHER" id="PTHR46333:SF2">
    <property type="entry name" value="CYTOKINESIS PROTEIN 3"/>
    <property type="match status" value="1"/>
</dbReference>
<dbReference type="EMBL" id="VUMM01000003">
    <property type="protein sequence ID" value="MSS01075.1"/>
    <property type="molecule type" value="Genomic_DNA"/>
</dbReference>
<dbReference type="InterPro" id="IPR006637">
    <property type="entry name" value="ChW"/>
</dbReference>